<dbReference type="InterPro" id="IPR003382">
    <property type="entry name" value="Flavoprotein"/>
</dbReference>
<reference evidence="2" key="2">
    <citation type="submission" date="2020-09" db="EMBL/GenBank/DDBJ databases">
        <authorList>
            <person name="Sun Q."/>
            <person name="Ohkuma M."/>
        </authorList>
    </citation>
    <scope>NUCLEOTIDE SEQUENCE</scope>
    <source>
        <strain evidence="2">JCM 3313</strain>
    </source>
</reference>
<dbReference type="InterPro" id="IPR036551">
    <property type="entry name" value="Flavin_trans-like"/>
</dbReference>
<dbReference type="Proteomes" id="UP000639606">
    <property type="component" value="Unassembled WGS sequence"/>
</dbReference>
<sequence length="184" mass="18795">MSPSDRCAYVVASAAPPVLRVADLVTRLTGDGWRVCLVATPTAASWVDLDAIAAGTGCIARAAPDPPGRGTPLPRADAVLAAPLTFNSANKWAAGISDNLALGLLNELLGVDVPVIAAPCVKESLRRHPAYGDSVARLTAAGVVLVDAVAGRGPDGLVAFDWARLADALHHAAVDPGQARVRPT</sequence>
<proteinExistence type="predicted"/>
<feature type="domain" description="Flavoprotein" evidence="1">
    <location>
        <begin position="10"/>
        <end position="120"/>
    </location>
</feature>
<comment type="caution">
    <text evidence="2">The sequence shown here is derived from an EMBL/GenBank/DDBJ whole genome shotgun (WGS) entry which is preliminary data.</text>
</comment>
<dbReference type="GO" id="GO:0003824">
    <property type="term" value="F:catalytic activity"/>
    <property type="evidence" value="ECO:0007669"/>
    <property type="project" value="InterPro"/>
</dbReference>
<evidence type="ECO:0000313" key="3">
    <source>
        <dbReference type="Proteomes" id="UP000639606"/>
    </source>
</evidence>
<reference evidence="2" key="1">
    <citation type="journal article" date="2014" name="Int. J. Syst. Evol. Microbiol.">
        <title>Complete genome sequence of Corynebacterium casei LMG S-19264T (=DSM 44701T), isolated from a smear-ripened cheese.</title>
        <authorList>
            <consortium name="US DOE Joint Genome Institute (JGI-PGF)"/>
            <person name="Walter F."/>
            <person name="Albersmeier A."/>
            <person name="Kalinowski J."/>
            <person name="Ruckert C."/>
        </authorList>
    </citation>
    <scope>NUCLEOTIDE SEQUENCE</scope>
    <source>
        <strain evidence="2">JCM 3313</strain>
    </source>
</reference>
<dbReference type="SUPFAM" id="SSF52507">
    <property type="entry name" value="Homo-oligomeric flavin-containing Cys decarboxylases, HFCD"/>
    <property type="match status" value="1"/>
</dbReference>
<dbReference type="Gene3D" id="3.40.50.1950">
    <property type="entry name" value="Flavin prenyltransferase-like"/>
    <property type="match status" value="1"/>
</dbReference>
<protein>
    <submittedName>
        <fullName evidence="2">Flavoprotein</fullName>
    </submittedName>
</protein>
<dbReference type="RefSeq" id="WP_189224907.1">
    <property type="nucleotide sequence ID" value="NZ_BMRG01000008.1"/>
</dbReference>
<dbReference type="Pfam" id="PF02441">
    <property type="entry name" value="Flavoprotein"/>
    <property type="match status" value="1"/>
</dbReference>
<evidence type="ECO:0000313" key="2">
    <source>
        <dbReference type="EMBL" id="GGP64295.1"/>
    </source>
</evidence>
<dbReference type="AlphaFoldDB" id="A0A918ANR6"/>
<dbReference type="EMBL" id="BMRG01000008">
    <property type="protein sequence ID" value="GGP64295.1"/>
    <property type="molecule type" value="Genomic_DNA"/>
</dbReference>
<name>A0A918ANR6_9PSEU</name>
<accession>A0A918ANR6</accession>
<evidence type="ECO:0000259" key="1">
    <source>
        <dbReference type="Pfam" id="PF02441"/>
    </source>
</evidence>
<organism evidence="2 3">
    <name type="scientific">Saccharothrix coeruleofusca</name>
    <dbReference type="NCBI Taxonomy" id="33919"/>
    <lineage>
        <taxon>Bacteria</taxon>
        <taxon>Bacillati</taxon>
        <taxon>Actinomycetota</taxon>
        <taxon>Actinomycetes</taxon>
        <taxon>Pseudonocardiales</taxon>
        <taxon>Pseudonocardiaceae</taxon>
        <taxon>Saccharothrix</taxon>
    </lineage>
</organism>
<keyword evidence="3" id="KW-1185">Reference proteome</keyword>
<gene>
    <name evidence="2" type="ORF">GCM10010185_40960</name>
</gene>